<dbReference type="InterPro" id="IPR042047">
    <property type="entry name" value="SleB_dom1"/>
</dbReference>
<dbReference type="RefSeq" id="WP_349144817.1">
    <property type="nucleotide sequence ID" value="NZ_JBBMFC010000023.1"/>
</dbReference>
<dbReference type="Proteomes" id="UP001470288">
    <property type="component" value="Unassembled WGS sequence"/>
</dbReference>
<accession>A0ABV1I3M6</accession>
<keyword evidence="3" id="KW-1185">Reference proteome</keyword>
<protein>
    <submittedName>
        <fullName evidence="2">Cell wall hydrolase</fullName>
    </submittedName>
</protein>
<sequence>MRRCYLGTALVLGGLLLTGVTPTGSCGIGTLTVYAAEDTFSGELVEAIQNEVVTEDNVETEIPTEETVEQVVMEETPEALTGNSFSLEDQEYQVLLKIVEAEAGCEDTEGRMLVANVVMNRVRNGYFPNTVTEVVYQRQDGTTQFSPVSDGRIDTVNVSQGTIDAVARVMNGEDISQGALFFRSVRSRSGWFDQKLSRVLEHGNHIFYTM</sequence>
<organism evidence="2 3">
    <name type="scientific">Hominiventricola aquisgranensis</name>
    <dbReference type="NCBI Taxonomy" id="3133164"/>
    <lineage>
        <taxon>Bacteria</taxon>
        <taxon>Bacillati</taxon>
        <taxon>Bacillota</taxon>
        <taxon>Clostridia</taxon>
        <taxon>Lachnospirales</taxon>
        <taxon>Lachnospiraceae</taxon>
        <taxon>Hominiventricola</taxon>
    </lineage>
</organism>
<gene>
    <name evidence="2" type="ORF">WMO62_12110</name>
</gene>
<dbReference type="GO" id="GO:0016787">
    <property type="term" value="F:hydrolase activity"/>
    <property type="evidence" value="ECO:0007669"/>
    <property type="project" value="UniProtKB-KW"/>
</dbReference>
<reference evidence="2 3" key="1">
    <citation type="submission" date="2024-03" db="EMBL/GenBank/DDBJ databases">
        <title>Human intestinal bacterial collection.</title>
        <authorList>
            <person name="Pauvert C."/>
            <person name="Hitch T.C.A."/>
            <person name="Clavel T."/>
        </authorList>
    </citation>
    <scope>NUCLEOTIDE SEQUENCE [LARGE SCALE GENOMIC DNA]</scope>
    <source>
        <strain evidence="2 3">CLA-AA-H78B</strain>
    </source>
</reference>
<dbReference type="Gene3D" id="1.10.10.2520">
    <property type="entry name" value="Cell wall hydrolase SleB, domain 1"/>
    <property type="match status" value="1"/>
</dbReference>
<proteinExistence type="predicted"/>
<feature type="domain" description="Cell wall hydrolase SleB" evidence="1">
    <location>
        <begin position="106"/>
        <end position="208"/>
    </location>
</feature>
<dbReference type="InterPro" id="IPR011105">
    <property type="entry name" value="Cell_wall_hydrolase_SleB"/>
</dbReference>
<name>A0ABV1I3M6_9FIRM</name>
<dbReference type="Pfam" id="PF07486">
    <property type="entry name" value="Hydrolase_2"/>
    <property type="match status" value="1"/>
</dbReference>
<dbReference type="EMBL" id="JBBMFC010000023">
    <property type="protein sequence ID" value="MEQ2579566.1"/>
    <property type="molecule type" value="Genomic_DNA"/>
</dbReference>
<keyword evidence="2" id="KW-0378">Hydrolase</keyword>
<evidence type="ECO:0000259" key="1">
    <source>
        <dbReference type="Pfam" id="PF07486"/>
    </source>
</evidence>
<comment type="caution">
    <text evidence="2">The sequence shown here is derived from an EMBL/GenBank/DDBJ whole genome shotgun (WGS) entry which is preliminary data.</text>
</comment>
<evidence type="ECO:0000313" key="3">
    <source>
        <dbReference type="Proteomes" id="UP001470288"/>
    </source>
</evidence>
<evidence type="ECO:0000313" key="2">
    <source>
        <dbReference type="EMBL" id="MEQ2579566.1"/>
    </source>
</evidence>